<evidence type="ECO:0000313" key="2">
    <source>
        <dbReference type="Proteomes" id="UP000192917"/>
    </source>
</evidence>
<dbReference type="STRING" id="560819.SAMN05428998_1089"/>
<dbReference type="AlphaFoldDB" id="A0A1Y6BVN6"/>
<keyword evidence="2" id="KW-1185">Reference proteome</keyword>
<dbReference type="Proteomes" id="UP000192917">
    <property type="component" value="Unassembled WGS sequence"/>
</dbReference>
<organism evidence="1 2">
    <name type="scientific">Tistlia consotensis USBA 355</name>
    <dbReference type="NCBI Taxonomy" id="560819"/>
    <lineage>
        <taxon>Bacteria</taxon>
        <taxon>Pseudomonadati</taxon>
        <taxon>Pseudomonadota</taxon>
        <taxon>Alphaproteobacteria</taxon>
        <taxon>Rhodospirillales</taxon>
        <taxon>Rhodovibrionaceae</taxon>
        <taxon>Tistlia</taxon>
    </lineage>
</organism>
<protein>
    <submittedName>
        <fullName evidence="1">Uncharacterized protein</fullName>
    </submittedName>
</protein>
<reference evidence="1 2" key="1">
    <citation type="submission" date="2017-04" db="EMBL/GenBank/DDBJ databases">
        <authorList>
            <person name="Afonso C.L."/>
            <person name="Miller P.J."/>
            <person name="Scott M.A."/>
            <person name="Spackman E."/>
            <person name="Goraichik I."/>
            <person name="Dimitrov K.M."/>
            <person name="Suarez D.L."/>
            <person name="Swayne D.E."/>
        </authorList>
    </citation>
    <scope>NUCLEOTIDE SEQUENCE [LARGE SCALE GENOMIC DNA]</scope>
    <source>
        <strain evidence="1 2">USBA 355</strain>
    </source>
</reference>
<dbReference type="EMBL" id="FWZX01000008">
    <property type="protein sequence ID" value="SMF23426.1"/>
    <property type="molecule type" value="Genomic_DNA"/>
</dbReference>
<evidence type="ECO:0000313" key="1">
    <source>
        <dbReference type="EMBL" id="SMF23426.1"/>
    </source>
</evidence>
<sequence>MTAPALLDPAGVVAKRHWRAKEAAGLLARLGLGQVAEVHRRAGYDLERLEGSLTTSGHLRVQVRWAKLLAQGRTLERRESWRRYDLDLSIEEFIAWSELLAGRRRLEA</sequence>
<name>A0A1Y6BVN6_9PROT</name>
<proteinExistence type="predicted"/>
<gene>
    <name evidence="1" type="ORF">SAMN05428998_1089</name>
</gene>
<dbReference type="RefSeq" id="WP_085122904.1">
    <property type="nucleotide sequence ID" value="NZ_FWZX01000008.1"/>
</dbReference>
<accession>A0A1Y6BVN6</accession>